<dbReference type="AlphaFoldDB" id="A0A4R3UVL6"/>
<dbReference type="InterPro" id="IPR051686">
    <property type="entry name" value="Lipoprotein_DolP"/>
</dbReference>
<dbReference type="GO" id="GO:0042597">
    <property type="term" value="C:periplasmic space"/>
    <property type="evidence" value="ECO:0007669"/>
    <property type="project" value="UniProtKB-SubCell"/>
</dbReference>
<dbReference type="RefSeq" id="WP_132477649.1">
    <property type="nucleotide sequence ID" value="NZ_JBHRVM010000001.1"/>
</dbReference>
<dbReference type="PANTHER" id="PTHR34606">
    <property type="entry name" value="BON DOMAIN-CONTAINING PROTEIN"/>
    <property type="match status" value="1"/>
</dbReference>
<evidence type="ECO:0000256" key="2">
    <source>
        <dbReference type="ARBA" id="ARBA00022729"/>
    </source>
</evidence>
<feature type="domain" description="BON" evidence="7">
    <location>
        <begin position="42"/>
        <end position="110"/>
    </location>
</feature>
<evidence type="ECO:0000256" key="5">
    <source>
        <dbReference type="ARBA" id="ARBA00070588"/>
    </source>
</evidence>
<feature type="signal peptide" evidence="6">
    <location>
        <begin position="1"/>
        <end position="24"/>
    </location>
</feature>
<evidence type="ECO:0000313" key="8">
    <source>
        <dbReference type="EMBL" id="TCU95202.1"/>
    </source>
</evidence>
<dbReference type="PROSITE" id="PS50914">
    <property type="entry name" value="BON"/>
    <property type="match status" value="1"/>
</dbReference>
<dbReference type="SMART" id="SM00749">
    <property type="entry name" value="BON"/>
    <property type="match status" value="1"/>
</dbReference>
<feature type="chain" id="PRO_5020765599" description="Osmotically-inducible protein Y" evidence="6">
    <location>
        <begin position="25"/>
        <end position="112"/>
    </location>
</feature>
<proteinExistence type="predicted"/>
<comment type="caution">
    <text evidence="8">The sequence shown here is derived from an EMBL/GenBank/DDBJ whole genome shotgun (WGS) entry which is preliminary data.</text>
</comment>
<keyword evidence="9" id="KW-1185">Reference proteome</keyword>
<gene>
    <name evidence="8" type="ORF">EV686_10845</name>
</gene>
<accession>A0A4R3UVL6</accession>
<evidence type="ECO:0000256" key="3">
    <source>
        <dbReference type="ARBA" id="ARBA00022737"/>
    </source>
</evidence>
<reference evidence="8 9" key="1">
    <citation type="submission" date="2019-03" db="EMBL/GenBank/DDBJ databases">
        <title>Genomic Encyclopedia of Type Strains, Phase IV (KMG-IV): sequencing the most valuable type-strain genomes for metagenomic binning, comparative biology and taxonomic classification.</title>
        <authorList>
            <person name="Goeker M."/>
        </authorList>
    </citation>
    <scope>NUCLEOTIDE SEQUENCE [LARGE SCALE GENOMIC DNA]</scope>
    <source>
        <strain evidence="8 9">DSM 100048</strain>
    </source>
</reference>
<comment type="subcellular location">
    <subcellularLocation>
        <location evidence="1">Periplasm</location>
    </subcellularLocation>
</comment>
<dbReference type="InterPro" id="IPR014004">
    <property type="entry name" value="Transpt-assoc_nodulatn_dom_bac"/>
</dbReference>
<dbReference type="InterPro" id="IPR007055">
    <property type="entry name" value="BON_dom"/>
</dbReference>
<keyword evidence="4" id="KW-0574">Periplasm</keyword>
<keyword evidence="3" id="KW-0677">Repeat</keyword>
<keyword evidence="2 6" id="KW-0732">Signal</keyword>
<organism evidence="8 9">
    <name type="scientific">Paracandidimonas soli</name>
    <dbReference type="NCBI Taxonomy" id="1917182"/>
    <lineage>
        <taxon>Bacteria</taxon>
        <taxon>Pseudomonadati</taxon>
        <taxon>Pseudomonadota</taxon>
        <taxon>Betaproteobacteria</taxon>
        <taxon>Burkholderiales</taxon>
        <taxon>Alcaligenaceae</taxon>
        <taxon>Paracandidimonas</taxon>
    </lineage>
</organism>
<dbReference type="FunFam" id="3.30.1340.30:FF:000001">
    <property type="entry name" value="Molecular chaperone OsmY"/>
    <property type="match status" value="1"/>
</dbReference>
<dbReference type="PANTHER" id="PTHR34606:SF15">
    <property type="entry name" value="BON DOMAIN-CONTAINING PROTEIN"/>
    <property type="match status" value="1"/>
</dbReference>
<dbReference type="Gene3D" id="3.30.1340.30">
    <property type="match status" value="1"/>
</dbReference>
<dbReference type="EMBL" id="SMBX01000008">
    <property type="protein sequence ID" value="TCU95202.1"/>
    <property type="molecule type" value="Genomic_DNA"/>
</dbReference>
<dbReference type="Pfam" id="PF04972">
    <property type="entry name" value="BON"/>
    <property type="match status" value="1"/>
</dbReference>
<evidence type="ECO:0000313" key="9">
    <source>
        <dbReference type="Proteomes" id="UP000294692"/>
    </source>
</evidence>
<evidence type="ECO:0000259" key="7">
    <source>
        <dbReference type="PROSITE" id="PS50914"/>
    </source>
</evidence>
<name>A0A4R3UVL6_9BURK</name>
<evidence type="ECO:0000256" key="1">
    <source>
        <dbReference type="ARBA" id="ARBA00004418"/>
    </source>
</evidence>
<protein>
    <recommendedName>
        <fullName evidence="5">Osmotically-inducible protein Y</fullName>
    </recommendedName>
</protein>
<evidence type="ECO:0000256" key="6">
    <source>
        <dbReference type="SAM" id="SignalP"/>
    </source>
</evidence>
<dbReference type="OrthoDB" id="8686681at2"/>
<dbReference type="Proteomes" id="UP000294692">
    <property type="component" value="Unassembled WGS sequence"/>
</dbReference>
<evidence type="ECO:0000256" key="4">
    <source>
        <dbReference type="ARBA" id="ARBA00022764"/>
    </source>
</evidence>
<sequence length="112" mass="11686">MDIRKLITATALGAGIILAPAAFAADQTSEKSVGDSIGEYASDTALTTKIKAAFVAQEELNVLDISVETTNGVTTLSGKVLTQEEAQLAEETARGVEGVKDVHNKITVEPIN</sequence>